<dbReference type="CDD" id="cd02042">
    <property type="entry name" value="ParAB_family"/>
    <property type="match status" value="1"/>
</dbReference>
<dbReference type="GO" id="GO:0016887">
    <property type="term" value="F:ATP hydrolysis activity"/>
    <property type="evidence" value="ECO:0007669"/>
    <property type="project" value="TreeGrafter"/>
</dbReference>
<comment type="caution">
    <text evidence="4">The sequence shown here is derived from an EMBL/GenBank/DDBJ whole genome shotgun (WGS) entry which is preliminary data.</text>
</comment>
<dbReference type="GO" id="GO:0009898">
    <property type="term" value="C:cytoplasmic side of plasma membrane"/>
    <property type="evidence" value="ECO:0007669"/>
    <property type="project" value="TreeGrafter"/>
</dbReference>
<dbReference type="InterPro" id="IPR017746">
    <property type="entry name" value="Cellulose_synthase_operon_BcsQ"/>
</dbReference>
<dbReference type="PANTHER" id="PTHR43384">
    <property type="entry name" value="SEPTUM SITE-DETERMINING PROTEIN MIND HOMOLOG, CHLOROPLASTIC-RELATED"/>
    <property type="match status" value="1"/>
</dbReference>
<feature type="region of interest" description="Disordered" evidence="3">
    <location>
        <begin position="1"/>
        <end position="30"/>
    </location>
</feature>
<dbReference type="InterPro" id="IPR027417">
    <property type="entry name" value="P-loop_NTPase"/>
</dbReference>
<sequence length="306" mass="31371">MPSSARSARPWPGIAPPGRRAGPAHDPPPRSGVHPVPLICFASPKGGVGKTTLCAAIAVLLRQQGHRVLALDCDPQNALRLHFGVPFDYEPGFMTGLAQGVGWREALVETASGVLLLPHGATDMRSALGLAQALDQAPALLTAPLQEMLADPALVVLADLPPGPSTALHLLAALAQTVLVILLADAASAALLPQLAAGSFFGRGTVAALRNARVQVVLNQVEAEDPLSTAVFDCADQTLGLGLVGAVARDRRIPRALAERQSLAAMPEESPALEDVRHLAGCLGAGLPAPRPAGAAEAGPCFQVAS</sequence>
<evidence type="ECO:0000256" key="2">
    <source>
        <dbReference type="ARBA" id="ARBA00022840"/>
    </source>
</evidence>
<feature type="compositionally biased region" description="Low complexity" evidence="3">
    <location>
        <begin position="8"/>
        <end position="21"/>
    </location>
</feature>
<organism evidence="4 5">
    <name type="scientific">Roseicella frigidaeris</name>
    <dbReference type="NCBI Taxonomy" id="2230885"/>
    <lineage>
        <taxon>Bacteria</taxon>
        <taxon>Pseudomonadati</taxon>
        <taxon>Pseudomonadota</taxon>
        <taxon>Alphaproteobacteria</taxon>
        <taxon>Acetobacterales</taxon>
        <taxon>Roseomonadaceae</taxon>
        <taxon>Roseicella</taxon>
    </lineage>
</organism>
<dbReference type="Gene3D" id="3.40.50.300">
    <property type="entry name" value="P-loop containing nucleotide triphosphate hydrolases"/>
    <property type="match status" value="1"/>
</dbReference>
<keyword evidence="5" id="KW-1185">Reference proteome</keyword>
<keyword evidence="1" id="KW-0547">Nucleotide-binding</keyword>
<dbReference type="OrthoDB" id="5288747at2"/>
<dbReference type="PANTHER" id="PTHR43384:SF6">
    <property type="entry name" value="SEPTUM SITE-DETERMINING PROTEIN MIND HOMOLOG, CHLOROPLASTIC"/>
    <property type="match status" value="1"/>
</dbReference>
<dbReference type="InterPro" id="IPR050625">
    <property type="entry name" value="ParA/MinD_ATPase"/>
</dbReference>
<evidence type="ECO:0000313" key="4">
    <source>
        <dbReference type="EMBL" id="RAI57357.1"/>
    </source>
</evidence>
<dbReference type="GO" id="GO:0051782">
    <property type="term" value="P:negative regulation of cell division"/>
    <property type="evidence" value="ECO:0007669"/>
    <property type="project" value="TreeGrafter"/>
</dbReference>
<accession>A0A327M4G9</accession>
<dbReference type="GO" id="GO:0005524">
    <property type="term" value="F:ATP binding"/>
    <property type="evidence" value="ECO:0007669"/>
    <property type="project" value="UniProtKB-KW"/>
</dbReference>
<dbReference type="EMBL" id="QLIX01000018">
    <property type="protein sequence ID" value="RAI57357.1"/>
    <property type="molecule type" value="Genomic_DNA"/>
</dbReference>
<protein>
    <submittedName>
        <fullName evidence="4">Cellulose synthase operon protein YhjQ</fullName>
    </submittedName>
</protein>
<reference evidence="5" key="1">
    <citation type="submission" date="2018-06" db="EMBL/GenBank/DDBJ databases">
        <authorList>
            <person name="Khan S.A."/>
        </authorList>
    </citation>
    <scope>NUCLEOTIDE SEQUENCE [LARGE SCALE GENOMIC DNA]</scope>
    <source>
        <strain evidence="5">DB-1506</strain>
    </source>
</reference>
<evidence type="ECO:0000256" key="3">
    <source>
        <dbReference type="SAM" id="MobiDB-lite"/>
    </source>
</evidence>
<proteinExistence type="predicted"/>
<gene>
    <name evidence="4" type="ORF">DOO78_19335</name>
</gene>
<dbReference type="Pfam" id="PF06564">
    <property type="entry name" value="CBP_BcsQ"/>
    <property type="match status" value="1"/>
</dbReference>
<keyword evidence="2" id="KW-0067">ATP-binding</keyword>
<dbReference type="GO" id="GO:0005829">
    <property type="term" value="C:cytosol"/>
    <property type="evidence" value="ECO:0007669"/>
    <property type="project" value="TreeGrafter"/>
</dbReference>
<evidence type="ECO:0000313" key="5">
    <source>
        <dbReference type="Proteomes" id="UP000249065"/>
    </source>
</evidence>
<dbReference type="AlphaFoldDB" id="A0A327M4G9"/>
<name>A0A327M4G9_9PROT</name>
<evidence type="ECO:0000256" key="1">
    <source>
        <dbReference type="ARBA" id="ARBA00022741"/>
    </source>
</evidence>
<dbReference type="Proteomes" id="UP000249065">
    <property type="component" value="Unassembled WGS sequence"/>
</dbReference>
<dbReference type="SUPFAM" id="SSF52540">
    <property type="entry name" value="P-loop containing nucleoside triphosphate hydrolases"/>
    <property type="match status" value="1"/>
</dbReference>